<evidence type="ECO:0000259" key="6">
    <source>
        <dbReference type="PROSITE" id="PS51677"/>
    </source>
</evidence>
<proteinExistence type="inferred from homology"/>
<comment type="caution">
    <text evidence="7">The sequence shown here is derived from an EMBL/GenBank/DDBJ whole genome shotgun (WGS) entry which is preliminary data.</text>
</comment>
<dbReference type="PROSITE" id="PS51677">
    <property type="entry name" value="NODB"/>
    <property type="match status" value="1"/>
</dbReference>
<evidence type="ECO:0000256" key="2">
    <source>
        <dbReference type="ARBA" id="ARBA00010973"/>
    </source>
</evidence>
<keyword evidence="8" id="KW-1185">Reference proteome</keyword>
<keyword evidence="5" id="KW-0732">Signal</keyword>
<evidence type="ECO:0000256" key="5">
    <source>
        <dbReference type="SAM" id="SignalP"/>
    </source>
</evidence>
<evidence type="ECO:0000256" key="3">
    <source>
        <dbReference type="ARBA" id="ARBA00020071"/>
    </source>
</evidence>
<dbReference type="Gene3D" id="3.20.20.370">
    <property type="entry name" value="Glycoside hydrolase/deacetylase"/>
    <property type="match status" value="1"/>
</dbReference>
<dbReference type="Pfam" id="PF01522">
    <property type="entry name" value="Polysacc_deac_1"/>
    <property type="match status" value="1"/>
</dbReference>
<name>A0ABU0BQS7_9HYPH</name>
<evidence type="ECO:0000313" key="7">
    <source>
        <dbReference type="EMBL" id="MDQ0320592.1"/>
    </source>
</evidence>
<accession>A0ABU0BQS7</accession>
<sequence length="243" mass="25458">MKQLVLLVALAAAFPAAAAPSRLSEPALKIQPSGKGHAPRVALTFDACSGQTDMRILQTLVDNAIPATIFVTARWLRRNDAALAVMKAHPDLFEIENHGAMHVPPVDRPALIYGIAAGGSPKAVAAEVEGGAAAMRERGLEPHWYRGATAKYTLSSIAEIRMLGFRIAGYSVNGDDGSLLGAAGAEKRFRSARDGDVIIAHINQPTHAAGQGVARGILALKAKGYSFAKLDDATEDGSDGTVN</sequence>
<feature type="chain" id="PRO_5046234822" description="Chitooligosaccharide deacetylase" evidence="5">
    <location>
        <begin position="19"/>
        <end position="243"/>
    </location>
</feature>
<gene>
    <name evidence="7" type="ORF">QO002_002730</name>
</gene>
<dbReference type="InterPro" id="IPR050248">
    <property type="entry name" value="Polysacc_deacetylase_ArnD"/>
</dbReference>
<evidence type="ECO:0000256" key="1">
    <source>
        <dbReference type="ARBA" id="ARBA00003236"/>
    </source>
</evidence>
<dbReference type="Proteomes" id="UP001230207">
    <property type="component" value="Unassembled WGS sequence"/>
</dbReference>
<dbReference type="PANTHER" id="PTHR10587:SF134">
    <property type="entry name" value="SECRETED PROTEIN"/>
    <property type="match status" value="1"/>
</dbReference>
<comment type="similarity">
    <text evidence="2">Belongs to the polysaccharide deacetylase family.</text>
</comment>
<dbReference type="InterPro" id="IPR002509">
    <property type="entry name" value="NODB_dom"/>
</dbReference>
<dbReference type="SUPFAM" id="SSF88713">
    <property type="entry name" value="Glycoside hydrolase/deacetylase"/>
    <property type="match status" value="1"/>
</dbReference>
<evidence type="ECO:0000256" key="4">
    <source>
        <dbReference type="ARBA" id="ARBA00032976"/>
    </source>
</evidence>
<dbReference type="PANTHER" id="PTHR10587">
    <property type="entry name" value="GLYCOSYL TRANSFERASE-RELATED"/>
    <property type="match status" value="1"/>
</dbReference>
<feature type="domain" description="NodB homology" evidence="6">
    <location>
        <begin position="39"/>
        <end position="228"/>
    </location>
</feature>
<reference evidence="7 8" key="1">
    <citation type="submission" date="2023-07" db="EMBL/GenBank/DDBJ databases">
        <title>Genomic Encyclopedia of Type Strains, Phase IV (KMG-IV): sequencing the most valuable type-strain genomes for metagenomic binning, comparative biology and taxonomic classification.</title>
        <authorList>
            <person name="Goeker M."/>
        </authorList>
    </citation>
    <scope>NUCLEOTIDE SEQUENCE [LARGE SCALE GENOMIC DNA]</scope>
    <source>
        <strain evidence="7 8">DSM 1112</strain>
    </source>
</reference>
<dbReference type="EMBL" id="JAUSVF010000001">
    <property type="protein sequence ID" value="MDQ0320592.1"/>
    <property type="molecule type" value="Genomic_DNA"/>
</dbReference>
<dbReference type="RefSeq" id="WP_307230480.1">
    <property type="nucleotide sequence ID" value="NZ_JAUSVF010000001.1"/>
</dbReference>
<comment type="function">
    <text evidence="1">Is involved in generating a small heat-stable compound (Nod), an acylated oligomer of N-acetylglucosamine, that stimulates mitosis in various plant protoplasts.</text>
</comment>
<organism evidence="7 8">
    <name type="scientific">Pararhizobium capsulatum DSM 1112</name>
    <dbReference type="NCBI Taxonomy" id="1121113"/>
    <lineage>
        <taxon>Bacteria</taxon>
        <taxon>Pseudomonadati</taxon>
        <taxon>Pseudomonadota</taxon>
        <taxon>Alphaproteobacteria</taxon>
        <taxon>Hyphomicrobiales</taxon>
        <taxon>Rhizobiaceae</taxon>
        <taxon>Rhizobium/Agrobacterium group</taxon>
        <taxon>Pararhizobium</taxon>
    </lineage>
</organism>
<dbReference type="InterPro" id="IPR011330">
    <property type="entry name" value="Glyco_hydro/deAcase_b/a-brl"/>
</dbReference>
<protein>
    <recommendedName>
        <fullName evidence="3">Chitooligosaccharide deacetylase</fullName>
    </recommendedName>
    <alternativeName>
        <fullName evidence="4">Nodulation protein B</fullName>
    </alternativeName>
</protein>
<evidence type="ECO:0000313" key="8">
    <source>
        <dbReference type="Proteomes" id="UP001230207"/>
    </source>
</evidence>
<feature type="signal peptide" evidence="5">
    <location>
        <begin position="1"/>
        <end position="18"/>
    </location>
</feature>